<keyword evidence="2" id="KW-1185">Reference proteome</keyword>
<dbReference type="EMBL" id="JAMSKV010000005">
    <property type="protein sequence ID" value="MCQ8278418.1"/>
    <property type="molecule type" value="Genomic_DNA"/>
</dbReference>
<accession>A0ABT1W9B8</accession>
<evidence type="ECO:0000313" key="1">
    <source>
        <dbReference type="EMBL" id="MCQ8278418.1"/>
    </source>
</evidence>
<dbReference type="Proteomes" id="UP001524587">
    <property type="component" value="Unassembled WGS sequence"/>
</dbReference>
<proteinExistence type="predicted"/>
<gene>
    <name evidence="1" type="ORF">NFI95_08125</name>
</gene>
<comment type="caution">
    <text evidence="1">The sequence shown here is derived from an EMBL/GenBank/DDBJ whole genome shotgun (WGS) entry which is preliminary data.</text>
</comment>
<name>A0ABT1W9B8_9PROT</name>
<reference evidence="1 2" key="1">
    <citation type="submission" date="2022-06" db="EMBL/GenBank/DDBJ databases">
        <title>Endosaccharibacter gen. nov., sp. nov., endophytic bacteria isolated from sugarcane.</title>
        <authorList>
            <person name="Pitiwittayakul N."/>
            <person name="Yukphan P."/>
            <person name="Charoenyingcharoen P."/>
            <person name="Tanasupawat S."/>
        </authorList>
    </citation>
    <scope>NUCLEOTIDE SEQUENCE [LARGE SCALE GENOMIC DNA]</scope>
    <source>
        <strain evidence="1 2">KSS8</strain>
    </source>
</reference>
<sequence length="795" mass="80463">MTSDIFVDPSVAGPDVLFSTGQVVDGEEQFFSTVPDIAGQPDTGWNITQWATPTDQIFDPARIVRGDPEDADPLLGAALASWHTGTAQGGSALAIYGTPDAAIFRLGVTGGSNKDTFLQSTGYASGSESFDRQILFQAQERIVTANAGTGTAIAFNGFTVFFNASDNPTYSASLPQTEMFLQVPLTDFRGEPGAFTTLTPGQTYQQIYNLSSWTQAPDGTPVADESADYLAFQADGGALHTVQIDLNQALLRMIEVMAAQNPALASAYMDMSRWSLGSVYSGVETGGGDGDGAATLSMDIAHVSVTRDDSAPVSSDSLQPGVVQTIDDGDYAESEDATRIETLAGARNTVRLTNALGAQTFTGRGDNSVLIGDGIDATLHGLGSALSVTGSATRSGTVSVDGTAPLSVSGSFAALTVQSGAPVSIDATVSAATLSLGGAGDAVSIDGYADATLSGINISFAAGDGTVSLSADGGRIDQNGGGRQIAFLNGHQAILTQSGTGNQIVVGRPESGGQFILHGGAGTQTVWTGNSDAQIDASGTGTMQVVVQAGSQTQIGLGGENATIAVEGGALTLTGGTLSGQVQLSVDQGQATVQGGAETMVASVDTGRLQIAAGSGDQVIFGGGGAVVAMGSHDSAGHQTLVDDNRTGVSNVVFGGKTAQVIWTGQADDTIVSSIQPDDSAGRIDAVIQGGASSYWGGVEAATLSNLGGILDAFLTGTGAVSIQADMTNHTSTTVTGFSAGRDSLLLQNVADPSLLSVQHQAAGALIQFEDSRVMLNGVSHVSLSQTPGGIVVLF</sequence>
<dbReference type="RefSeq" id="WP_422863889.1">
    <property type="nucleotide sequence ID" value="NZ_JAMSKV010000005.1"/>
</dbReference>
<evidence type="ECO:0000313" key="2">
    <source>
        <dbReference type="Proteomes" id="UP001524587"/>
    </source>
</evidence>
<protein>
    <submittedName>
        <fullName evidence="1">Uncharacterized protein</fullName>
    </submittedName>
</protein>
<organism evidence="1 2">
    <name type="scientific">Endosaccharibacter trunci</name>
    <dbReference type="NCBI Taxonomy" id="2812733"/>
    <lineage>
        <taxon>Bacteria</taxon>
        <taxon>Pseudomonadati</taxon>
        <taxon>Pseudomonadota</taxon>
        <taxon>Alphaproteobacteria</taxon>
        <taxon>Acetobacterales</taxon>
        <taxon>Acetobacteraceae</taxon>
        <taxon>Endosaccharibacter</taxon>
    </lineage>
</organism>